<evidence type="ECO:0000256" key="11">
    <source>
        <dbReference type="ARBA" id="ARBA00023211"/>
    </source>
</evidence>
<dbReference type="GO" id="GO:0030145">
    <property type="term" value="F:manganese ion binding"/>
    <property type="evidence" value="ECO:0007669"/>
    <property type="project" value="InterPro"/>
</dbReference>
<evidence type="ECO:0000256" key="9">
    <source>
        <dbReference type="ARBA" id="ARBA00022801"/>
    </source>
</evidence>
<dbReference type="SUPFAM" id="SSF53092">
    <property type="entry name" value="Creatinase/prolidase N-terminal domain"/>
    <property type="match status" value="1"/>
</dbReference>
<keyword evidence="17" id="KW-1185">Reference proteome</keyword>
<feature type="domain" description="Aminopeptidase P N-terminal" evidence="15">
    <location>
        <begin position="31"/>
        <end position="173"/>
    </location>
</feature>
<evidence type="ECO:0000256" key="12">
    <source>
        <dbReference type="ARBA" id="ARBA00030849"/>
    </source>
</evidence>
<dbReference type="Pfam" id="PF00557">
    <property type="entry name" value="Peptidase_M24"/>
    <property type="match status" value="1"/>
</dbReference>
<evidence type="ECO:0000256" key="13">
    <source>
        <dbReference type="ARBA" id="ARBA00032413"/>
    </source>
</evidence>
<protein>
    <recommendedName>
        <fullName evidence="5">Xaa-Pro aminopeptidase</fullName>
        <ecNumber evidence="5">3.4.11.9</ecNumber>
    </recommendedName>
    <alternativeName>
        <fullName evidence="12">Aminoacylproline aminopeptidase</fullName>
    </alternativeName>
    <alternativeName>
        <fullName evidence="13">Prolidase</fullName>
    </alternativeName>
</protein>
<comment type="function">
    <text evidence="3">Catalyzes the removal of a penultimate prolyl residue from the N-termini of peptides.</text>
</comment>
<dbReference type="GO" id="GO:0006508">
    <property type="term" value="P:proteolysis"/>
    <property type="evidence" value="ECO:0007669"/>
    <property type="project" value="UniProtKB-KW"/>
</dbReference>
<dbReference type="PROSITE" id="PS00491">
    <property type="entry name" value="PROLINE_PEPTIDASE"/>
    <property type="match status" value="1"/>
</dbReference>
<keyword evidence="8 14" id="KW-0479">Metal-binding</keyword>
<evidence type="ECO:0000256" key="4">
    <source>
        <dbReference type="ARBA" id="ARBA00008766"/>
    </source>
</evidence>
<keyword evidence="6" id="KW-0031">Aminopeptidase</keyword>
<gene>
    <name evidence="16" type="ORF">EV356DRAFT_507438</name>
</gene>
<dbReference type="GO" id="GO:0070006">
    <property type="term" value="F:metalloaminopeptidase activity"/>
    <property type="evidence" value="ECO:0007669"/>
    <property type="project" value="InterPro"/>
</dbReference>
<dbReference type="Pfam" id="PF05195">
    <property type="entry name" value="AMP_N"/>
    <property type="match status" value="1"/>
</dbReference>
<proteinExistence type="inferred from homology"/>
<sequence>MDRVTEQLDHEAEGPENLQFNIASTTSFDKYPAKQHAKRVAQKLGVSQGLVYLPGAETVLLEDSDQAQPFRQRRYFYYLSGVDEPDCHLTYDIELDELILYVPEYSLRSIIYNGRGPNVVDALERYDIDNAHYASDLSKDVKKWTRKHPIGKIYILHPSQTIHLEDNEDDEHDQFDDKRLQRAIDLARMIKDPHEIDMIKKANDISANAHRRVLQEIGSLSNEREVEAIFRRECMFEGAKHQAYKVIAASGKNAATLHYVQNDEPLKGRQLMCLDAGCEWNCYASDVTRTFPLSAQWPSREAEDIYNLVLKMQESCISKLKPGTRFLELNTHAHVIAIEGLLELGILQNGSPLEILMAGTSTAFLPHGLGHHIGLEVHDVSVNPTSESRDDVERVLDGVAPETYFHLVQGALQAGKAAHAALLDPNAPELEAGMVVTVEPGIYFSRFALEELFLKHPVHSKFINKDALARYYPVGGVRIEDDILITRKGFENLTTAPKGDAMFQFLLGGGPPPRLHRRPKRRQGVDPLPEIKKKQQSLWEAFGVEVKPEEKVVKMNREKAQMTIEEALKRLEKLRMEEEKRASSS</sequence>
<name>A0A6A6HKJ7_VIRVR</name>
<reference evidence="16" key="1">
    <citation type="journal article" date="2020" name="Stud. Mycol.">
        <title>101 Dothideomycetes genomes: a test case for predicting lifestyles and emergence of pathogens.</title>
        <authorList>
            <person name="Haridas S."/>
            <person name="Albert R."/>
            <person name="Binder M."/>
            <person name="Bloem J."/>
            <person name="Labutti K."/>
            <person name="Salamov A."/>
            <person name="Andreopoulos B."/>
            <person name="Baker S."/>
            <person name="Barry K."/>
            <person name="Bills G."/>
            <person name="Bluhm B."/>
            <person name="Cannon C."/>
            <person name="Castanera R."/>
            <person name="Culley D."/>
            <person name="Daum C."/>
            <person name="Ezra D."/>
            <person name="Gonzalez J."/>
            <person name="Henrissat B."/>
            <person name="Kuo A."/>
            <person name="Liang C."/>
            <person name="Lipzen A."/>
            <person name="Lutzoni F."/>
            <person name="Magnuson J."/>
            <person name="Mondo S."/>
            <person name="Nolan M."/>
            <person name="Ohm R."/>
            <person name="Pangilinan J."/>
            <person name="Park H.-J."/>
            <person name="Ramirez L."/>
            <person name="Alfaro M."/>
            <person name="Sun H."/>
            <person name="Tritt A."/>
            <person name="Yoshinaga Y."/>
            <person name="Zwiers L.-H."/>
            <person name="Turgeon B."/>
            <person name="Goodwin S."/>
            <person name="Spatafora J."/>
            <person name="Crous P."/>
            <person name="Grigoriev I."/>
        </authorList>
    </citation>
    <scope>NUCLEOTIDE SEQUENCE</scope>
    <source>
        <strain evidence="16">Tuck. ex Michener</strain>
    </source>
</reference>
<dbReference type="InterPro" id="IPR052433">
    <property type="entry name" value="X-Pro_dipept-like"/>
</dbReference>
<dbReference type="InterPro" id="IPR001131">
    <property type="entry name" value="Peptidase_M24B_aminopep-P_CS"/>
</dbReference>
<evidence type="ECO:0000256" key="10">
    <source>
        <dbReference type="ARBA" id="ARBA00023049"/>
    </source>
</evidence>
<dbReference type="InterPro" id="IPR007865">
    <property type="entry name" value="Aminopep_P_N"/>
</dbReference>
<dbReference type="PANTHER" id="PTHR43226:SF3">
    <property type="entry name" value="XAA-PRO AMINOPEPTIDASE AN0832-RELATED"/>
    <property type="match status" value="1"/>
</dbReference>
<organism evidence="16 17">
    <name type="scientific">Viridothelium virens</name>
    <name type="common">Speckled blister lichen</name>
    <name type="synonym">Trypethelium virens</name>
    <dbReference type="NCBI Taxonomy" id="1048519"/>
    <lineage>
        <taxon>Eukaryota</taxon>
        <taxon>Fungi</taxon>
        <taxon>Dikarya</taxon>
        <taxon>Ascomycota</taxon>
        <taxon>Pezizomycotina</taxon>
        <taxon>Dothideomycetes</taxon>
        <taxon>Dothideomycetes incertae sedis</taxon>
        <taxon>Trypetheliales</taxon>
        <taxon>Trypetheliaceae</taxon>
        <taxon>Viridothelium</taxon>
    </lineage>
</organism>
<dbReference type="Proteomes" id="UP000800092">
    <property type="component" value="Unassembled WGS sequence"/>
</dbReference>
<evidence type="ECO:0000256" key="5">
    <source>
        <dbReference type="ARBA" id="ARBA00012574"/>
    </source>
</evidence>
<comment type="similarity">
    <text evidence="4 14">Belongs to the peptidase M24B family.</text>
</comment>
<dbReference type="InterPro" id="IPR036005">
    <property type="entry name" value="Creatinase/aminopeptidase-like"/>
</dbReference>
<evidence type="ECO:0000313" key="16">
    <source>
        <dbReference type="EMBL" id="KAF2238338.1"/>
    </source>
</evidence>
<comment type="cofactor">
    <cofactor evidence="2">
        <name>Mn(2+)</name>
        <dbReference type="ChEBI" id="CHEBI:29035"/>
    </cofactor>
</comment>
<dbReference type="InterPro" id="IPR029149">
    <property type="entry name" value="Creatin/AminoP/Spt16_N"/>
</dbReference>
<evidence type="ECO:0000256" key="2">
    <source>
        <dbReference type="ARBA" id="ARBA00001936"/>
    </source>
</evidence>
<dbReference type="CDD" id="cd01087">
    <property type="entry name" value="Prolidase"/>
    <property type="match status" value="1"/>
</dbReference>
<dbReference type="Gene3D" id="3.40.350.10">
    <property type="entry name" value="Creatinase/prolidase N-terminal domain"/>
    <property type="match status" value="1"/>
</dbReference>
<keyword evidence="10" id="KW-0482">Metalloprotease</keyword>
<evidence type="ECO:0000256" key="6">
    <source>
        <dbReference type="ARBA" id="ARBA00022438"/>
    </source>
</evidence>
<evidence type="ECO:0000259" key="15">
    <source>
        <dbReference type="SMART" id="SM01011"/>
    </source>
</evidence>
<evidence type="ECO:0000256" key="1">
    <source>
        <dbReference type="ARBA" id="ARBA00001424"/>
    </source>
</evidence>
<dbReference type="SUPFAM" id="SSF55920">
    <property type="entry name" value="Creatinase/aminopeptidase"/>
    <property type="match status" value="1"/>
</dbReference>
<evidence type="ECO:0000256" key="3">
    <source>
        <dbReference type="ARBA" id="ARBA00002443"/>
    </source>
</evidence>
<dbReference type="SMART" id="SM01011">
    <property type="entry name" value="AMP_N"/>
    <property type="match status" value="1"/>
</dbReference>
<accession>A0A6A6HKJ7</accession>
<evidence type="ECO:0000256" key="14">
    <source>
        <dbReference type="RuleBase" id="RU000590"/>
    </source>
</evidence>
<keyword evidence="7" id="KW-0645">Protease</keyword>
<dbReference type="EC" id="3.4.11.9" evidence="5"/>
<dbReference type="PANTHER" id="PTHR43226">
    <property type="entry name" value="XAA-PRO AMINOPEPTIDASE 3"/>
    <property type="match status" value="1"/>
</dbReference>
<dbReference type="Gene3D" id="3.90.230.10">
    <property type="entry name" value="Creatinase/methionine aminopeptidase superfamily"/>
    <property type="match status" value="1"/>
</dbReference>
<keyword evidence="11" id="KW-0464">Manganese</keyword>
<keyword evidence="9" id="KW-0378">Hydrolase</keyword>
<evidence type="ECO:0000256" key="8">
    <source>
        <dbReference type="ARBA" id="ARBA00022723"/>
    </source>
</evidence>
<comment type="catalytic activity">
    <reaction evidence="1">
        <text>Release of any N-terminal amino acid, including proline, that is linked to proline, even from a dipeptide or tripeptide.</text>
        <dbReference type="EC" id="3.4.11.9"/>
    </reaction>
</comment>
<dbReference type="InterPro" id="IPR000994">
    <property type="entry name" value="Pept_M24"/>
</dbReference>
<evidence type="ECO:0000313" key="17">
    <source>
        <dbReference type="Proteomes" id="UP000800092"/>
    </source>
</evidence>
<evidence type="ECO:0000256" key="7">
    <source>
        <dbReference type="ARBA" id="ARBA00022670"/>
    </source>
</evidence>
<dbReference type="AlphaFoldDB" id="A0A6A6HKJ7"/>
<dbReference type="EMBL" id="ML991776">
    <property type="protein sequence ID" value="KAF2238338.1"/>
    <property type="molecule type" value="Genomic_DNA"/>
</dbReference>
<dbReference type="OrthoDB" id="10261878at2759"/>